<dbReference type="OrthoDB" id="7851642at2"/>
<dbReference type="PROSITE" id="PS51755">
    <property type="entry name" value="OMPR_PHOB"/>
    <property type="match status" value="1"/>
</dbReference>
<dbReference type="GO" id="GO:0032993">
    <property type="term" value="C:protein-DNA complex"/>
    <property type="evidence" value="ECO:0007669"/>
    <property type="project" value="TreeGrafter"/>
</dbReference>
<evidence type="ECO:0000256" key="3">
    <source>
        <dbReference type="ARBA" id="ARBA00023015"/>
    </source>
</evidence>
<organism evidence="10 11">
    <name type="scientific">Antarcticimicrobium luteum</name>
    <dbReference type="NCBI Taxonomy" id="2547397"/>
    <lineage>
        <taxon>Bacteria</taxon>
        <taxon>Pseudomonadati</taxon>
        <taxon>Pseudomonadota</taxon>
        <taxon>Alphaproteobacteria</taxon>
        <taxon>Rhodobacterales</taxon>
        <taxon>Paracoccaceae</taxon>
        <taxon>Antarcticimicrobium</taxon>
    </lineage>
</organism>
<dbReference type="InterPro" id="IPR001789">
    <property type="entry name" value="Sig_transdc_resp-reg_receiver"/>
</dbReference>
<feature type="domain" description="OmpR/PhoB-type" evidence="9">
    <location>
        <begin position="131"/>
        <end position="232"/>
    </location>
</feature>
<accession>A0A4R5VDL6</accession>
<dbReference type="Gene3D" id="1.10.10.10">
    <property type="entry name" value="Winged helix-like DNA-binding domain superfamily/Winged helix DNA-binding domain"/>
    <property type="match status" value="1"/>
</dbReference>
<feature type="domain" description="Response regulatory" evidence="8">
    <location>
        <begin position="13"/>
        <end position="129"/>
    </location>
</feature>
<evidence type="ECO:0000256" key="5">
    <source>
        <dbReference type="ARBA" id="ARBA00023163"/>
    </source>
</evidence>
<dbReference type="SUPFAM" id="SSF52172">
    <property type="entry name" value="CheY-like"/>
    <property type="match status" value="1"/>
</dbReference>
<dbReference type="InterPro" id="IPR039420">
    <property type="entry name" value="WalR-like"/>
</dbReference>
<dbReference type="CDD" id="cd00383">
    <property type="entry name" value="trans_reg_C"/>
    <property type="match status" value="1"/>
</dbReference>
<evidence type="ECO:0000256" key="7">
    <source>
        <dbReference type="PROSITE-ProRule" id="PRU01091"/>
    </source>
</evidence>
<dbReference type="GO" id="GO:0006355">
    <property type="term" value="P:regulation of DNA-templated transcription"/>
    <property type="evidence" value="ECO:0007669"/>
    <property type="project" value="InterPro"/>
</dbReference>
<dbReference type="Gene3D" id="3.40.50.2300">
    <property type="match status" value="1"/>
</dbReference>
<dbReference type="InterPro" id="IPR036388">
    <property type="entry name" value="WH-like_DNA-bd_sf"/>
</dbReference>
<keyword evidence="5" id="KW-0804">Transcription</keyword>
<keyword evidence="1" id="KW-0597">Phosphoprotein</keyword>
<dbReference type="InterPro" id="IPR001867">
    <property type="entry name" value="OmpR/PhoB-type_DNA-bd"/>
</dbReference>
<dbReference type="PANTHER" id="PTHR48111">
    <property type="entry name" value="REGULATOR OF RPOS"/>
    <property type="match status" value="1"/>
</dbReference>
<dbReference type="Pfam" id="PF00486">
    <property type="entry name" value="Trans_reg_C"/>
    <property type="match status" value="1"/>
</dbReference>
<comment type="caution">
    <text evidence="10">The sequence shown here is derived from an EMBL/GenBank/DDBJ whole genome shotgun (WGS) entry which is preliminary data.</text>
</comment>
<comment type="caution">
    <text evidence="6">Lacks conserved residue(s) required for the propagation of feature annotation.</text>
</comment>
<dbReference type="Proteomes" id="UP000295301">
    <property type="component" value="Unassembled WGS sequence"/>
</dbReference>
<dbReference type="EMBL" id="SMUV01000058">
    <property type="protein sequence ID" value="TDK50222.1"/>
    <property type="molecule type" value="Genomic_DNA"/>
</dbReference>
<evidence type="ECO:0000259" key="8">
    <source>
        <dbReference type="PROSITE" id="PS50110"/>
    </source>
</evidence>
<evidence type="ECO:0000259" key="9">
    <source>
        <dbReference type="PROSITE" id="PS51755"/>
    </source>
</evidence>
<dbReference type="InterPro" id="IPR016032">
    <property type="entry name" value="Sig_transdc_resp-reg_C-effctor"/>
</dbReference>
<protein>
    <submittedName>
        <fullName evidence="10">Response regulator transcription factor</fullName>
    </submittedName>
</protein>
<sequence length="241" mass="26003">MSNPQDSDRDRPFVLIAEADAAMRMALDHLFSVILRRRARATGDPGEARSLLEQGLRPQVLIAGRSGTPVEALALIRAAAALDMAPLIFALDWGDQPEAGVRAFLAGADDVVHAPVPLKEFALRLRARLGSRICGLADCEADLGADWDAEADIVRRAGLTEAEAQVVNVLLSSSGEIVTRDELSRVIDRRPWSYGDRKFDVHVGKIRKKLNAAFGARVSVRTVRSSGYVLTLGAAAFAQGH</sequence>
<dbReference type="RefSeq" id="WP_133359094.1">
    <property type="nucleotide sequence ID" value="NZ_SMUV01000058.1"/>
</dbReference>
<evidence type="ECO:0000256" key="6">
    <source>
        <dbReference type="PROSITE-ProRule" id="PRU00169"/>
    </source>
</evidence>
<reference evidence="10 11" key="1">
    <citation type="submission" date="2019-03" db="EMBL/GenBank/DDBJ databases">
        <title>Ruegeria lutea sp. nov., a novel strain, isolated from marine sediment, the Masan Bay, South Korea.</title>
        <authorList>
            <person name="Kim J."/>
            <person name="Kim D.-Y."/>
            <person name="Lee S.-S."/>
        </authorList>
    </citation>
    <scope>NUCLEOTIDE SEQUENCE [LARGE SCALE GENOMIC DNA]</scope>
    <source>
        <strain evidence="10 11">318-1</strain>
    </source>
</reference>
<dbReference type="GO" id="GO:0000976">
    <property type="term" value="F:transcription cis-regulatory region binding"/>
    <property type="evidence" value="ECO:0007669"/>
    <property type="project" value="TreeGrafter"/>
</dbReference>
<dbReference type="InterPro" id="IPR011006">
    <property type="entry name" value="CheY-like_superfamily"/>
</dbReference>
<proteinExistence type="predicted"/>
<evidence type="ECO:0000256" key="4">
    <source>
        <dbReference type="ARBA" id="ARBA00023125"/>
    </source>
</evidence>
<keyword evidence="4 7" id="KW-0238">DNA-binding</keyword>
<dbReference type="AlphaFoldDB" id="A0A4R5VDL6"/>
<keyword evidence="2" id="KW-0902">Two-component regulatory system</keyword>
<dbReference type="SMART" id="SM00862">
    <property type="entry name" value="Trans_reg_C"/>
    <property type="match status" value="1"/>
</dbReference>
<evidence type="ECO:0000256" key="2">
    <source>
        <dbReference type="ARBA" id="ARBA00023012"/>
    </source>
</evidence>
<dbReference type="GO" id="GO:0005829">
    <property type="term" value="C:cytosol"/>
    <property type="evidence" value="ECO:0007669"/>
    <property type="project" value="TreeGrafter"/>
</dbReference>
<gene>
    <name evidence="10" type="ORF">E1832_07385</name>
</gene>
<evidence type="ECO:0000313" key="11">
    <source>
        <dbReference type="Proteomes" id="UP000295301"/>
    </source>
</evidence>
<dbReference type="PROSITE" id="PS50110">
    <property type="entry name" value="RESPONSE_REGULATORY"/>
    <property type="match status" value="1"/>
</dbReference>
<feature type="DNA-binding region" description="OmpR/PhoB-type" evidence="7">
    <location>
        <begin position="131"/>
        <end position="232"/>
    </location>
</feature>
<keyword evidence="11" id="KW-1185">Reference proteome</keyword>
<evidence type="ECO:0000256" key="1">
    <source>
        <dbReference type="ARBA" id="ARBA00022553"/>
    </source>
</evidence>
<evidence type="ECO:0000313" key="10">
    <source>
        <dbReference type="EMBL" id="TDK50222.1"/>
    </source>
</evidence>
<name>A0A4R5VDL6_9RHOB</name>
<dbReference type="SUPFAM" id="SSF46894">
    <property type="entry name" value="C-terminal effector domain of the bipartite response regulators"/>
    <property type="match status" value="1"/>
</dbReference>
<dbReference type="PANTHER" id="PTHR48111:SF1">
    <property type="entry name" value="TWO-COMPONENT RESPONSE REGULATOR ORR33"/>
    <property type="match status" value="1"/>
</dbReference>
<dbReference type="GO" id="GO:0000156">
    <property type="term" value="F:phosphorelay response regulator activity"/>
    <property type="evidence" value="ECO:0007669"/>
    <property type="project" value="TreeGrafter"/>
</dbReference>
<keyword evidence="3" id="KW-0805">Transcription regulation</keyword>